<evidence type="ECO:0000256" key="4">
    <source>
        <dbReference type="ARBA" id="ARBA00022605"/>
    </source>
</evidence>
<keyword evidence="5" id="KW-0457">Lysine biosynthesis</keyword>
<dbReference type="PANTHER" id="PTHR31689:SF0">
    <property type="entry name" value="DIAMINOPIMELATE EPIMERASE"/>
    <property type="match status" value="1"/>
</dbReference>
<evidence type="ECO:0000256" key="6">
    <source>
        <dbReference type="ARBA" id="ARBA00023235"/>
    </source>
</evidence>
<dbReference type="HAMAP" id="MF_00197">
    <property type="entry name" value="DAP_epimerase"/>
    <property type="match status" value="1"/>
</dbReference>
<dbReference type="Pfam" id="PF01678">
    <property type="entry name" value="DAP_epimerase"/>
    <property type="match status" value="2"/>
</dbReference>
<keyword evidence="4" id="KW-0028">Amino-acid biosynthesis</keyword>
<comment type="similarity">
    <text evidence="2">Belongs to the diaminopimelate epimerase family.</text>
</comment>
<dbReference type="PANTHER" id="PTHR31689">
    <property type="entry name" value="DIAMINOPIMELATE EPIMERASE, CHLOROPLASTIC"/>
    <property type="match status" value="1"/>
</dbReference>
<evidence type="ECO:0000256" key="5">
    <source>
        <dbReference type="ARBA" id="ARBA00023154"/>
    </source>
</evidence>
<dbReference type="Gene3D" id="3.10.310.10">
    <property type="entry name" value="Diaminopimelate Epimerase, Chain A, domain 1"/>
    <property type="match status" value="2"/>
</dbReference>
<comment type="pathway">
    <text evidence="1">Amino-acid biosynthesis; L-lysine biosynthesis via DAP pathway; DL-2,6-diaminopimelate from LL-2,6-diaminopimelate: step 1/1.</text>
</comment>
<evidence type="ECO:0000256" key="3">
    <source>
        <dbReference type="ARBA" id="ARBA00013080"/>
    </source>
</evidence>
<dbReference type="EC" id="5.1.1.7" evidence="3"/>
<reference evidence="8" key="1">
    <citation type="submission" date="2020-05" db="EMBL/GenBank/DDBJ databases">
        <authorList>
            <person name="Chiriac C."/>
            <person name="Salcher M."/>
            <person name="Ghai R."/>
            <person name="Kavagutti S V."/>
        </authorList>
    </citation>
    <scope>NUCLEOTIDE SEQUENCE</scope>
</reference>
<dbReference type="InterPro" id="IPR018510">
    <property type="entry name" value="DAP_epimerase_AS"/>
</dbReference>
<evidence type="ECO:0000313" key="8">
    <source>
        <dbReference type="EMBL" id="CAB4579093.1"/>
    </source>
</evidence>
<proteinExistence type="inferred from homology"/>
<dbReference type="InterPro" id="IPR001653">
    <property type="entry name" value="DAP_epimerase_DapF"/>
</dbReference>
<evidence type="ECO:0000256" key="2">
    <source>
        <dbReference type="ARBA" id="ARBA00010219"/>
    </source>
</evidence>
<evidence type="ECO:0000256" key="7">
    <source>
        <dbReference type="ARBA" id="ARBA00051712"/>
    </source>
</evidence>
<dbReference type="SUPFAM" id="SSF54506">
    <property type="entry name" value="Diaminopimelate epimerase-like"/>
    <property type="match status" value="2"/>
</dbReference>
<organism evidence="8">
    <name type="scientific">freshwater metagenome</name>
    <dbReference type="NCBI Taxonomy" id="449393"/>
    <lineage>
        <taxon>unclassified sequences</taxon>
        <taxon>metagenomes</taxon>
        <taxon>ecological metagenomes</taxon>
    </lineage>
</organism>
<dbReference type="GO" id="GO:0009089">
    <property type="term" value="P:lysine biosynthetic process via diaminopimelate"/>
    <property type="evidence" value="ECO:0007669"/>
    <property type="project" value="UniProtKB-UniPathway"/>
</dbReference>
<dbReference type="PROSITE" id="PS01326">
    <property type="entry name" value="DAP_EPIMERASE"/>
    <property type="match status" value="1"/>
</dbReference>
<name>A0A6J6EWK5_9ZZZZ</name>
<accession>A0A6J6EWK5</accession>
<dbReference type="EMBL" id="CAEZTU010000032">
    <property type="protein sequence ID" value="CAB4579093.1"/>
    <property type="molecule type" value="Genomic_DNA"/>
</dbReference>
<evidence type="ECO:0000256" key="1">
    <source>
        <dbReference type="ARBA" id="ARBA00005196"/>
    </source>
</evidence>
<gene>
    <name evidence="8" type="ORF">UFOPK1740_00773</name>
</gene>
<sequence length="268" mass="28928">MSPVIQYTKGHGTKNDFVIIEDLEDKIELTPSQIIQICNRETGIGADGILRITKKGSHFFMDYRNADGSLAEMCGNGARVFAQYLFTKKLVTEKKFTFDTRAGFVQAEINAPGDISVTMDEAILRGKIVEVSVNGHKFSAQAVDAPNPHAVAFVPDLGGLGDLKTPPVVSPGGEFPNGVNVEFVKKITDDHVQMRVHERGSGETLSCGTGACAVASVLREQSGKRLNNIRIDLPGGTLHISFENGKIIMRGPAVLEDSGTLPQGWFSN</sequence>
<dbReference type="AlphaFoldDB" id="A0A6J6EWK5"/>
<dbReference type="GO" id="GO:0008837">
    <property type="term" value="F:diaminopimelate epimerase activity"/>
    <property type="evidence" value="ECO:0007669"/>
    <property type="project" value="UniProtKB-EC"/>
</dbReference>
<dbReference type="UniPathway" id="UPA00034">
    <property type="reaction ID" value="UER00025"/>
</dbReference>
<comment type="catalytic activity">
    <reaction evidence="7">
        <text>(2S,6S)-2,6-diaminopimelate = meso-2,6-diaminopimelate</text>
        <dbReference type="Rhea" id="RHEA:15393"/>
        <dbReference type="ChEBI" id="CHEBI:57609"/>
        <dbReference type="ChEBI" id="CHEBI:57791"/>
        <dbReference type="EC" id="5.1.1.7"/>
    </reaction>
</comment>
<dbReference type="NCBIfam" id="TIGR00652">
    <property type="entry name" value="DapF"/>
    <property type="match status" value="1"/>
</dbReference>
<dbReference type="GO" id="GO:0005829">
    <property type="term" value="C:cytosol"/>
    <property type="evidence" value="ECO:0007669"/>
    <property type="project" value="TreeGrafter"/>
</dbReference>
<keyword evidence="6" id="KW-0413">Isomerase</keyword>
<protein>
    <recommendedName>
        <fullName evidence="3">diaminopimelate epimerase</fullName>
        <ecNumber evidence="3">5.1.1.7</ecNumber>
    </recommendedName>
</protein>